<keyword evidence="2" id="KW-1185">Reference proteome</keyword>
<sequence>MSLGVLGQWAGQNIVSYYLGAVLDTIGITSVRDQTLINGCMQIWNLILAVSA</sequence>
<dbReference type="InterPro" id="IPR036259">
    <property type="entry name" value="MFS_trans_sf"/>
</dbReference>
<reference evidence="1" key="1">
    <citation type="submission" date="2023-04" db="EMBL/GenBank/DDBJ databases">
        <title>Colletotrichum limetticola genome sequence.</title>
        <authorList>
            <person name="Baroncelli R."/>
        </authorList>
    </citation>
    <scope>NUCLEOTIDE SEQUENCE</scope>
    <source>
        <strain evidence="1">KLA-Anderson</strain>
    </source>
</reference>
<keyword evidence="1" id="KW-0762">Sugar transport</keyword>
<evidence type="ECO:0000313" key="2">
    <source>
        <dbReference type="Proteomes" id="UP001169217"/>
    </source>
</evidence>
<name>A0ABQ9Q3A4_9PEZI</name>
<protein>
    <submittedName>
        <fullName evidence="1">Sugar transporter</fullName>
    </submittedName>
</protein>
<proteinExistence type="predicted"/>
<dbReference type="Proteomes" id="UP001169217">
    <property type="component" value="Unassembled WGS sequence"/>
</dbReference>
<comment type="caution">
    <text evidence="1">The sequence shown here is derived from an EMBL/GenBank/DDBJ whole genome shotgun (WGS) entry which is preliminary data.</text>
</comment>
<dbReference type="Gene3D" id="1.20.1250.20">
    <property type="entry name" value="MFS general substrate transporter like domains"/>
    <property type="match status" value="1"/>
</dbReference>
<dbReference type="EMBL" id="JARUPT010000101">
    <property type="protein sequence ID" value="KAK0378264.1"/>
    <property type="molecule type" value="Genomic_DNA"/>
</dbReference>
<organism evidence="1 2">
    <name type="scientific">Colletotrichum limetticola</name>
    <dbReference type="NCBI Taxonomy" id="1209924"/>
    <lineage>
        <taxon>Eukaryota</taxon>
        <taxon>Fungi</taxon>
        <taxon>Dikarya</taxon>
        <taxon>Ascomycota</taxon>
        <taxon>Pezizomycotina</taxon>
        <taxon>Sordariomycetes</taxon>
        <taxon>Hypocreomycetidae</taxon>
        <taxon>Glomerellales</taxon>
        <taxon>Glomerellaceae</taxon>
        <taxon>Colletotrichum</taxon>
        <taxon>Colletotrichum acutatum species complex</taxon>
    </lineage>
</organism>
<evidence type="ECO:0000313" key="1">
    <source>
        <dbReference type="EMBL" id="KAK0378264.1"/>
    </source>
</evidence>
<accession>A0ABQ9Q3A4</accession>
<gene>
    <name evidence="1" type="ORF">CLIM01_04369</name>
</gene>
<keyword evidence="1" id="KW-0813">Transport</keyword>